<keyword evidence="6" id="KW-0472">Membrane</keyword>
<dbReference type="Proteomes" id="UP000502508">
    <property type="component" value="Chromosome"/>
</dbReference>
<evidence type="ECO:0000256" key="3">
    <source>
        <dbReference type="ARBA" id="ARBA00023002"/>
    </source>
</evidence>
<evidence type="ECO:0000313" key="9">
    <source>
        <dbReference type="Proteomes" id="UP000502508"/>
    </source>
</evidence>
<sequence>MSSRAGQKQASRAVRDYIAREKRRTRTLWATIAAVAVLVIAGLIGWGVVASQNSGGFTPPPGAVENGTGIKVGSGPVQIDIYEDFICPVCGQFEQQTGGTIDQLVAQGKAAAVYHPVAFLDRASSTDYSTRSSAASGAAAEGGKFREYAKALFAQQPAEGSAGLSDDQLIQIGRSVGLGDAFAQAVRDGKYKPWTAHVTDAASGDRVNGTPTVRVNGKDVQPTTQAIQAAVG</sequence>
<evidence type="ECO:0000256" key="5">
    <source>
        <dbReference type="ARBA" id="ARBA00023284"/>
    </source>
</evidence>
<dbReference type="InterPro" id="IPR012336">
    <property type="entry name" value="Thioredoxin-like_fold"/>
</dbReference>
<keyword evidence="2" id="KW-0732">Signal</keyword>
<reference evidence="8 9" key="1">
    <citation type="submission" date="2020-03" db="EMBL/GenBank/DDBJ databases">
        <title>Whole genome shotgun sequence of Phytohabitans flavus NBRC 107702.</title>
        <authorList>
            <person name="Komaki H."/>
            <person name="Tamura T."/>
        </authorList>
    </citation>
    <scope>NUCLEOTIDE SEQUENCE [LARGE SCALE GENOMIC DNA]</scope>
    <source>
        <strain evidence="8 9">NBRC 107702</strain>
    </source>
</reference>
<dbReference type="PANTHER" id="PTHR13887:SF14">
    <property type="entry name" value="DISULFIDE BOND FORMATION PROTEIN D"/>
    <property type="match status" value="1"/>
</dbReference>
<feature type="domain" description="Thioredoxin-like fold" evidence="7">
    <location>
        <begin position="75"/>
        <end position="226"/>
    </location>
</feature>
<dbReference type="PANTHER" id="PTHR13887">
    <property type="entry name" value="GLUTATHIONE S-TRANSFERASE KAPPA"/>
    <property type="match status" value="1"/>
</dbReference>
<name>A0A6F8Y0K8_9ACTN</name>
<keyword evidence="9" id="KW-1185">Reference proteome</keyword>
<proteinExistence type="inferred from homology"/>
<protein>
    <submittedName>
        <fullName evidence="8">Membrane protein</fullName>
    </submittedName>
</protein>
<evidence type="ECO:0000259" key="7">
    <source>
        <dbReference type="Pfam" id="PF13462"/>
    </source>
</evidence>
<evidence type="ECO:0000256" key="2">
    <source>
        <dbReference type="ARBA" id="ARBA00022729"/>
    </source>
</evidence>
<gene>
    <name evidence="8" type="ORF">Pflav_060440</name>
</gene>
<keyword evidence="5" id="KW-0676">Redox-active center</keyword>
<evidence type="ECO:0000256" key="4">
    <source>
        <dbReference type="ARBA" id="ARBA00023157"/>
    </source>
</evidence>
<organism evidence="8 9">
    <name type="scientific">Phytohabitans flavus</name>
    <dbReference type="NCBI Taxonomy" id="1076124"/>
    <lineage>
        <taxon>Bacteria</taxon>
        <taxon>Bacillati</taxon>
        <taxon>Actinomycetota</taxon>
        <taxon>Actinomycetes</taxon>
        <taxon>Micromonosporales</taxon>
        <taxon>Micromonosporaceae</taxon>
    </lineage>
</organism>
<accession>A0A6F8Y0K8</accession>
<keyword evidence="3" id="KW-0560">Oxidoreductase</keyword>
<dbReference type="InterPro" id="IPR036249">
    <property type="entry name" value="Thioredoxin-like_sf"/>
</dbReference>
<dbReference type="KEGG" id="pfla:Pflav_060440"/>
<feature type="transmembrane region" description="Helical" evidence="6">
    <location>
        <begin position="28"/>
        <end position="49"/>
    </location>
</feature>
<keyword evidence="4" id="KW-1015">Disulfide bond</keyword>
<comment type="similarity">
    <text evidence="1">Belongs to the thioredoxin family. DsbA subfamily.</text>
</comment>
<keyword evidence="6" id="KW-1133">Transmembrane helix</keyword>
<dbReference type="EMBL" id="AP022870">
    <property type="protein sequence ID" value="BCB79634.1"/>
    <property type="molecule type" value="Genomic_DNA"/>
</dbReference>
<dbReference type="AlphaFoldDB" id="A0A6F8Y0K8"/>
<dbReference type="RefSeq" id="WP_173039657.1">
    <property type="nucleotide sequence ID" value="NZ_AP022870.1"/>
</dbReference>
<reference evidence="8 9" key="2">
    <citation type="submission" date="2020-03" db="EMBL/GenBank/DDBJ databases">
        <authorList>
            <person name="Ichikawa N."/>
            <person name="Kimura A."/>
            <person name="Kitahashi Y."/>
            <person name="Uohara A."/>
        </authorList>
    </citation>
    <scope>NUCLEOTIDE SEQUENCE [LARGE SCALE GENOMIC DNA]</scope>
    <source>
        <strain evidence="8 9">NBRC 107702</strain>
    </source>
</reference>
<dbReference type="Gene3D" id="3.40.30.10">
    <property type="entry name" value="Glutaredoxin"/>
    <property type="match status" value="1"/>
</dbReference>
<dbReference type="Pfam" id="PF13462">
    <property type="entry name" value="Thioredoxin_4"/>
    <property type="match status" value="1"/>
</dbReference>
<dbReference type="CDD" id="cd02972">
    <property type="entry name" value="DsbA_family"/>
    <property type="match status" value="1"/>
</dbReference>
<dbReference type="GO" id="GO:0016491">
    <property type="term" value="F:oxidoreductase activity"/>
    <property type="evidence" value="ECO:0007669"/>
    <property type="project" value="UniProtKB-KW"/>
</dbReference>
<keyword evidence="6" id="KW-0812">Transmembrane</keyword>
<evidence type="ECO:0000313" key="8">
    <source>
        <dbReference type="EMBL" id="BCB79634.1"/>
    </source>
</evidence>
<evidence type="ECO:0000256" key="1">
    <source>
        <dbReference type="ARBA" id="ARBA00005791"/>
    </source>
</evidence>
<dbReference type="SUPFAM" id="SSF52833">
    <property type="entry name" value="Thioredoxin-like"/>
    <property type="match status" value="1"/>
</dbReference>
<evidence type="ECO:0000256" key="6">
    <source>
        <dbReference type="SAM" id="Phobius"/>
    </source>
</evidence>